<evidence type="ECO:0000256" key="12">
    <source>
        <dbReference type="ARBA" id="ARBA00033413"/>
    </source>
</evidence>
<evidence type="ECO:0000256" key="2">
    <source>
        <dbReference type="ARBA" id="ARBA00005810"/>
    </source>
</evidence>
<dbReference type="Gene3D" id="3.30.70.560">
    <property type="entry name" value="7,8-Dihydro-6-hydroxymethylpterin-pyrophosphokinase HPPK"/>
    <property type="match status" value="1"/>
</dbReference>
<sequence length="170" mass="19728">MNKVFLLLGGNLGNRFENLSNALKAIRLNVGKIELESSIYETKAWGKLEQPDFLNIAIKVDTFLSPHEVLNEIQKIETQLGRIRKDKWSERTMDIDIIFYNDLILSDSDILIIPHLMLTMRKFVLLPLNEIAPNYKHPITKKTISELLIDCEDKLEVIRLNKNFHISINE</sequence>
<feature type="domain" description="7,8-dihydro-6-hydroxymethylpterin-pyrophosphokinase" evidence="13">
    <location>
        <begin position="6"/>
        <end position="133"/>
    </location>
</feature>
<evidence type="ECO:0000256" key="3">
    <source>
        <dbReference type="ARBA" id="ARBA00013253"/>
    </source>
</evidence>
<protein>
    <recommendedName>
        <fullName evidence="4">2-amino-4-hydroxy-6-hydroxymethyldihydropteridine pyrophosphokinase</fullName>
        <ecNumber evidence="3">2.7.6.3</ecNumber>
    </recommendedName>
    <alternativeName>
        <fullName evidence="11">6-hydroxymethyl-7,8-dihydropterin pyrophosphokinase</fullName>
    </alternativeName>
    <alternativeName>
        <fullName evidence="12">7,8-dihydro-6-hydroxymethylpterin-pyrophosphokinase</fullName>
    </alternativeName>
</protein>
<evidence type="ECO:0000256" key="6">
    <source>
        <dbReference type="ARBA" id="ARBA00022741"/>
    </source>
</evidence>
<dbReference type="CDD" id="cd00483">
    <property type="entry name" value="HPPK"/>
    <property type="match status" value="1"/>
</dbReference>
<evidence type="ECO:0000256" key="4">
    <source>
        <dbReference type="ARBA" id="ARBA00016218"/>
    </source>
</evidence>
<evidence type="ECO:0000256" key="7">
    <source>
        <dbReference type="ARBA" id="ARBA00022777"/>
    </source>
</evidence>
<keyword evidence="7" id="KW-0418">Kinase</keyword>
<dbReference type="Proteomes" id="UP001597546">
    <property type="component" value="Unassembled WGS sequence"/>
</dbReference>
<dbReference type="EMBL" id="JBHULV010000047">
    <property type="protein sequence ID" value="MFD2732752.1"/>
    <property type="molecule type" value="Genomic_DNA"/>
</dbReference>
<name>A0ABW5TVC9_9SPHI</name>
<evidence type="ECO:0000256" key="11">
    <source>
        <dbReference type="ARBA" id="ARBA00029766"/>
    </source>
</evidence>
<dbReference type="InterPro" id="IPR035907">
    <property type="entry name" value="Hppk_sf"/>
</dbReference>
<comment type="caution">
    <text evidence="14">The sequence shown here is derived from an EMBL/GenBank/DDBJ whole genome shotgun (WGS) entry which is preliminary data.</text>
</comment>
<evidence type="ECO:0000313" key="15">
    <source>
        <dbReference type="Proteomes" id="UP001597546"/>
    </source>
</evidence>
<accession>A0ABW5TVC9</accession>
<evidence type="ECO:0000259" key="13">
    <source>
        <dbReference type="Pfam" id="PF01288"/>
    </source>
</evidence>
<keyword evidence="5 14" id="KW-0808">Transferase</keyword>
<dbReference type="PANTHER" id="PTHR43071">
    <property type="entry name" value="2-AMINO-4-HYDROXY-6-HYDROXYMETHYLDIHYDROPTERIDINE PYROPHOSPHOKINASE"/>
    <property type="match status" value="1"/>
</dbReference>
<dbReference type="PANTHER" id="PTHR43071:SF1">
    <property type="entry name" value="2-AMINO-4-HYDROXY-6-HYDROXYMETHYLDIHYDROPTERIDINE PYROPHOSPHOKINASE"/>
    <property type="match status" value="1"/>
</dbReference>
<dbReference type="NCBIfam" id="TIGR01498">
    <property type="entry name" value="folK"/>
    <property type="match status" value="1"/>
</dbReference>
<evidence type="ECO:0000256" key="9">
    <source>
        <dbReference type="ARBA" id="ARBA00022909"/>
    </source>
</evidence>
<dbReference type="EC" id="2.7.6.3" evidence="3"/>
<dbReference type="RefSeq" id="WP_379047068.1">
    <property type="nucleotide sequence ID" value="NZ_JBHSKW010000063.1"/>
</dbReference>
<evidence type="ECO:0000256" key="8">
    <source>
        <dbReference type="ARBA" id="ARBA00022840"/>
    </source>
</evidence>
<dbReference type="Pfam" id="PF01288">
    <property type="entry name" value="HPPK"/>
    <property type="match status" value="1"/>
</dbReference>
<keyword evidence="8" id="KW-0067">ATP-binding</keyword>
<gene>
    <name evidence="14" type="primary">folK</name>
    <name evidence="14" type="ORF">ACFSSE_13670</name>
</gene>
<evidence type="ECO:0000313" key="14">
    <source>
        <dbReference type="EMBL" id="MFD2732752.1"/>
    </source>
</evidence>
<evidence type="ECO:0000256" key="5">
    <source>
        <dbReference type="ARBA" id="ARBA00022679"/>
    </source>
</evidence>
<comment type="function">
    <text evidence="10">Catalyzes the transfer of pyrophosphate from adenosine triphosphate (ATP) to 6-hydroxymethyl-7,8-dihydropterin, an enzymatic step in folate biosynthesis pathway.</text>
</comment>
<dbReference type="InterPro" id="IPR000550">
    <property type="entry name" value="Hppk"/>
</dbReference>
<comment type="pathway">
    <text evidence="1">Cofactor biosynthesis; tetrahydrofolate biosynthesis; 2-amino-4-hydroxy-6-hydroxymethyl-7,8-dihydropteridine diphosphate from 7,8-dihydroneopterin triphosphate: step 4/4.</text>
</comment>
<evidence type="ECO:0000256" key="10">
    <source>
        <dbReference type="ARBA" id="ARBA00029409"/>
    </source>
</evidence>
<proteinExistence type="inferred from homology"/>
<dbReference type="SUPFAM" id="SSF55083">
    <property type="entry name" value="6-hydroxymethyl-7,8-dihydropterin pyrophosphokinase, HPPK"/>
    <property type="match status" value="1"/>
</dbReference>
<evidence type="ECO:0000256" key="1">
    <source>
        <dbReference type="ARBA" id="ARBA00005051"/>
    </source>
</evidence>
<organism evidence="14 15">
    <name type="scientific">Pedobacter alpinus</name>
    <dbReference type="NCBI Taxonomy" id="1590643"/>
    <lineage>
        <taxon>Bacteria</taxon>
        <taxon>Pseudomonadati</taxon>
        <taxon>Bacteroidota</taxon>
        <taxon>Sphingobacteriia</taxon>
        <taxon>Sphingobacteriales</taxon>
        <taxon>Sphingobacteriaceae</taxon>
        <taxon>Pedobacter</taxon>
    </lineage>
</organism>
<keyword evidence="9" id="KW-0289">Folate biosynthesis</keyword>
<reference evidence="15" key="1">
    <citation type="journal article" date="2019" name="Int. J. Syst. Evol. Microbiol.">
        <title>The Global Catalogue of Microorganisms (GCM) 10K type strain sequencing project: providing services to taxonomists for standard genome sequencing and annotation.</title>
        <authorList>
            <consortium name="The Broad Institute Genomics Platform"/>
            <consortium name="The Broad Institute Genome Sequencing Center for Infectious Disease"/>
            <person name="Wu L."/>
            <person name="Ma J."/>
        </authorList>
    </citation>
    <scope>NUCLEOTIDE SEQUENCE [LARGE SCALE GENOMIC DNA]</scope>
    <source>
        <strain evidence="15">KCTC 42456</strain>
    </source>
</reference>
<dbReference type="GO" id="GO:0003848">
    <property type="term" value="F:2-amino-4-hydroxy-6-hydroxymethyldihydropteridine diphosphokinase activity"/>
    <property type="evidence" value="ECO:0007669"/>
    <property type="project" value="UniProtKB-EC"/>
</dbReference>
<comment type="similarity">
    <text evidence="2">Belongs to the HPPK family.</text>
</comment>
<keyword evidence="15" id="KW-1185">Reference proteome</keyword>
<keyword evidence="6" id="KW-0547">Nucleotide-binding</keyword>